<dbReference type="Proteomes" id="UP000033651">
    <property type="component" value="Unassembled WGS sequence"/>
</dbReference>
<protein>
    <recommendedName>
        <fullName evidence="4">Peptidase M50 domain-containing protein</fullName>
    </recommendedName>
</protein>
<evidence type="ECO:0000313" key="2">
    <source>
        <dbReference type="EMBL" id="KJV27765.1"/>
    </source>
</evidence>
<proteinExistence type="predicted"/>
<keyword evidence="1" id="KW-0812">Transmembrane</keyword>
<keyword evidence="3" id="KW-1185">Reference proteome</keyword>
<feature type="transmembrane region" description="Helical" evidence="1">
    <location>
        <begin position="101"/>
        <end position="127"/>
    </location>
</feature>
<evidence type="ECO:0000256" key="1">
    <source>
        <dbReference type="SAM" id="Phobius"/>
    </source>
</evidence>
<keyword evidence="1" id="KW-1133">Transmembrane helix</keyword>
<comment type="caution">
    <text evidence="2">The sequence shown here is derived from an EMBL/GenBank/DDBJ whole genome shotgun (WGS) entry which is preliminary data.</text>
</comment>
<feature type="transmembrane region" description="Helical" evidence="1">
    <location>
        <begin position="79"/>
        <end position="95"/>
    </location>
</feature>
<dbReference type="AlphaFoldDB" id="A0A0F3K917"/>
<name>A0A0F3K917_9GAMM</name>
<reference evidence="2 3" key="1">
    <citation type="submission" date="2015-03" db="EMBL/GenBank/DDBJ databases">
        <title>Draft genome sequence of Luteibacter yeojuensis strain SU11.</title>
        <authorList>
            <person name="Sulaiman J."/>
            <person name="Priya K."/>
            <person name="Chan K.-G."/>
        </authorList>
    </citation>
    <scope>NUCLEOTIDE SEQUENCE [LARGE SCALE GENOMIC DNA]</scope>
    <source>
        <strain evidence="2 3">SU11</strain>
    </source>
</reference>
<evidence type="ECO:0008006" key="4">
    <source>
        <dbReference type="Google" id="ProtNLM"/>
    </source>
</evidence>
<evidence type="ECO:0000313" key="3">
    <source>
        <dbReference type="Proteomes" id="UP000033651"/>
    </source>
</evidence>
<dbReference type="EMBL" id="JZRB01000046">
    <property type="protein sequence ID" value="KJV27765.1"/>
    <property type="molecule type" value="Genomic_DNA"/>
</dbReference>
<accession>A0A0F3K917</accession>
<organism evidence="2 3">
    <name type="scientific">Luteibacter yeojuensis</name>
    <dbReference type="NCBI Taxonomy" id="345309"/>
    <lineage>
        <taxon>Bacteria</taxon>
        <taxon>Pseudomonadati</taxon>
        <taxon>Pseudomonadota</taxon>
        <taxon>Gammaproteobacteria</taxon>
        <taxon>Lysobacterales</taxon>
        <taxon>Rhodanobacteraceae</taxon>
        <taxon>Luteibacter</taxon>
    </lineage>
</organism>
<gene>
    <name evidence="2" type="ORF">VI08_17520</name>
</gene>
<feature type="transmembrane region" description="Helical" evidence="1">
    <location>
        <begin position="134"/>
        <end position="153"/>
    </location>
</feature>
<keyword evidence="1" id="KW-0472">Membrane</keyword>
<sequence>MWAYMFALGMLMGVVAAIAHAPLAALAVGISTLFISVAIHEAGHYMAARRGGMTVLFMRLFVFELAPRRRGWACRVKRYAHRVPVGLVMALPNLATPWRPVFIAFALGGVVANTFQLACLAIALALTHDAYARMLLGVACCVTAMLLANVIPFKAGMESDGLLALRWWRHPPDPRAYPGMRALARMVSGTAIADMPPADAQALKGMSAMHAVWYAVKADQQRGEWAAAAAQLDAWKAAIPAAKPLRSALSDLTEQVRGEIAFAAAISQRDAALLPDKRALRAAGWGNPGLAPRCRAVVAWLDGDINAVIVATIEAMALADDCTDRSLKESERLIGEALAATPLEPAAP</sequence>
<dbReference type="PATRIC" id="fig|345309.4.peg.3287"/>